<sequence length="60" mass="7012">MLTRTQVFNTVEKLPEQFSIDQLIDKLMFIDKVETGLKQSESGNVNTKEQAKQKLSKWLR</sequence>
<feature type="compositionally biased region" description="Polar residues" evidence="1">
    <location>
        <begin position="39"/>
        <end position="48"/>
    </location>
</feature>
<organism evidence="2">
    <name type="scientific">termite gut metagenome</name>
    <dbReference type="NCBI Taxonomy" id="433724"/>
    <lineage>
        <taxon>unclassified sequences</taxon>
        <taxon>metagenomes</taxon>
        <taxon>organismal metagenomes</taxon>
    </lineage>
</organism>
<evidence type="ECO:0000256" key="1">
    <source>
        <dbReference type="SAM" id="MobiDB-lite"/>
    </source>
</evidence>
<feature type="region of interest" description="Disordered" evidence="1">
    <location>
        <begin position="39"/>
        <end position="60"/>
    </location>
</feature>
<comment type="caution">
    <text evidence="2">The sequence shown here is derived from an EMBL/GenBank/DDBJ whole genome shotgun (WGS) entry which is preliminary data.</text>
</comment>
<evidence type="ECO:0000313" key="2">
    <source>
        <dbReference type="EMBL" id="KAA6329416.1"/>
    </source>
</evidence>
<protein>
    <submittedName>
        <fullName evidence="2">Uncharacterized protein</fullName>
    </submittedName>
</protein>
<reference evidence="2" key="1">
    <citation type="submission" date="2019-03" db="EMBL/GenBank/DDBJ databases">
        <title>Single cell metagenomics reveals metabolic interactions within the superorganism composed of flagellate Streblomastix strix and complex community of Bacteroidetes bacteria on its surface.</title>
        <authorList>
            <person name="Treitli S.C."/>
            <person name="Kolisko M."/>
            <person name="Husnik F."/>
            <person name="Keeling P."/>
            <person name="Hampl V."/>
        </authorList>
    </citation>
    <scope>NUCLEOTIDE SEQUENCE</scope>
    <source>
        <strain evidence="2">STM</strain>
    </source>
</reference>
<dbReference type="EMBL" id="SNRY01001652">
    <property type="protein sequence ID" value="KAA6329416.1"/>
    <property type="molecule type" value="Genomic_DNA"/>
</dbReference>
<name>A0A5J4R5Y8_9ZZZZ</name>
<accession>A0A5J4R5Y8</accession>
<dbReference type="AlphaFoldDB" id="A0A5J4R5Y8"/>
<proteinExistence type="predicted"/>
<gene>
    <name evidence="2" type="ORF">EZS27_021779</name>
</gene>